<evidence type="ECO:0000313" key="10">
    <source>
        <dbReference type="Proteomes" id="UP001649381"/>
    </source>
</evidence>
<evidence type="ECO:0000256" key="3">
    <source>
        <dbReference type="ARBA" id="ARBA00022448"/>
    </source>
</evidence>
<evidence type="ECO:0000256" key="7">
    <source>
        <dbReference type="ARBA" id="ARBA00023136"/>
    </source>
</evidence>
<evidence type="ECO:0000256" key="1">
    <source>
        <dbReference type="ARBA" id="ARBA00004651"/>
    </source>
</evidence>
<dbReference type="InterPro" id="IPR011606">
    <property type="entry name" value="Brnchd-chn_aa_trnsp_permease"/>
</dbReference>
<feature type="transmembrane region" description="Helical" evidence="8">
    <location>
        <begin position="163"/>
        <end position="183"/>
    </location>
</feature>
<comment type="similarity">
    <text evidence="2">Belongs to the AzlC family.</text>
</comment>
<dbReference type="Pfam" id="PF03591">
    <property type="entry name" value="AzlC"/>
    <property type="match status" value="1"/>
</dbReference>
<dbReference type="PANTHER" id="PTHR34979:SF1">
    <property type="entry name" value="INNER MEMBRANE PROTEIN YGAZ"/>
    <property type="match status" value="1"/>
</dbReference>
<dbReference type="Proteomes" id="UP001649381">
    <property type="component" value="Unassembled WGS sequence"/>
</dbReference>
<keyword evidence="3" id="KW-0813">Transport</keyword>
<proteinExistence type="inferred from homology"/>
<keyword evidence="6 8" id="KW-1133">Transmembrane helix</keyword>
<evidence type="ECO:0000256" key="5">
    <source>
        <dbReference type="ARBA" id="ARBA00022692"/>
    </source>
</evidence>
<name>A0ABS9GTR9_9BACL</name>
<evidence type="ECO:0000256" key="4">
    <source>
        <dbReference type="ARBA" id="ARBA00022475"/>
    </source>
</evidence>
<feature type="transmembrane region" description="Helical" evidence="8">
    <location>
        <begin position="63"/>
        <end position="85"/>
    </location>
</feature>
<feature type="transmembrane region" description="Helical" evidence="8">
    <location>
        <begin position="134"/>
        <end position="157"/>
    </location>
</feature>
<evidence type="ECO:0000256" key="8">
    <source>
        <dbReference type="SAM" id="Phobius"/>
    </source>
</evidence>
<gene>
    <name evidence="9" type="ORF">L2716_00815</name>
</gene>
<feature type="transmembrane region" description="Helical" evidence="8">
    <location>
        <begin position="213"/>
        <end position="231"/>
    </location>
</feature>
<organism evidence="9 10">
    <name type="scientific">Pseudalkalibacillus berkeleyi</name>
    <dbReference type="NCBI Taxonomy" id="1069813"/>
    <lineage>
        <taxon>Bacteria</taxon>
        <taxon>Bacillati</taxon>
        <taxon>Bacillota</taxon>
        <taxon>Bacilli</taxon>
        <taxon>Bacillales</taxon>
        <taxon>Fictibacillaceae</taxon>
        <taxon>Pseudalkalibacillus</taxon>
    </lineage>
</organism>
<feature type="transmembrane region" description="Helical" evidence="8">
    <location>
        <begin position="21"/>
        <end position="43"/>
    </location>
</feature>
<comment type="subcellular location">
    <subcellularLocation>
        <location evidence="1">Cell membrane</location>
        <topology evidence="1">Multi-pass membrane protein</topology>
    </subcellularLocation>
</comment>
<keyword evidence="10" id="KW-1185">Reference proteome</keyword>
<sequence length="238" mass="25327">MGVVAAEHQSSSLFRRGVQKGSSIAIGYMPVAFTFGLLAKSSGLNLFETISMSVFVFAGASQYIALTLIAAGIGGFEIILTTFIVNIRHLLMSASISEKSADEPKWKKALYSFFVTDETFTLAAVQKGKIHSSYMIGLGINVWTSWVSFSAIGFLIGSGLPSILQESMGIALYALFIGILVPSARKSMKVISLAAIAAILNSILTFTTGLSTGWTIILSTLVAAVVIEIVWKGEVVDV</sequence>
<dbReference type="EMBL" id="JAKIJS010000001">
    <property type="protein sequence ID" value="MCF6136249.1"/>
    <property type="molecule type" value="Genomic_DNA"/>
</dbReference>
<keyword evidence="7 8" id="KW-0472">Membrane</keyword>
<protein>
    <submittedName>
        <fullName evidence="9">AzlC family ABC transporter permease</fullName>
    </submittedName>
</protein>
<reference evidence="9 10" key="1">
    <citation type="submission" date="2022-01" db="EMBL/GenBank/DDBJ databases">
        <title>Alkalihalobacillus sp. EGI L200015, a novel bacterium isolated from a salt lake sediment.</title>
        <authorList>
            <person name="Gao L."/>
            <person name="Fang B.-Z."/>
            <person name="Li W.-J."/>
        </authorList>
    </citation>
    <scope>NUCLEOTIDE SEQUENCE [LARGE SCALE GENOMIC DNA]</scope>
    <source>
        <strain evidence="9 10">KCTC 12718</strain>
    </source>
</reference>
<dbReference type="RefSeq" id="WP_236330612.1">
    <property type="nucleotide sequence ID" value="NZ_JAKIJS010000001.1"/>
</dbReference>
<evidence type="ECO:0000256" key="6">
    <source>
        <dbReference type="ARBA" id="ARBA00022989"/>
    </source>
</evidence>
<accession>A0ABS9GTR9</accession>
<comment type="caution">
    <text evidence="9">The sequence shown here is derived from an EMBL/GenBank/DDBJ whole genome shotgun (WGS) entry which is preliminary data.</text>
</comment>
<evidence type="ECO:0000256" key="2">
    <source>
        <dbReference type="ARBA" id="ARBA00010735"/>
    </source>
</evidence>
<feature type="transmembrane region" description="Helical" evidence="8">
    <location>
        <begin position="190"/>
        <end position="207"/>
    </location>
</feature>
<keyword evidence="4" id="KW-1003">Cell membrane</keyword>
<evidence type="ECO:0000313" key="9">
    <source>
        <dbReference type="EMBL" id="MCF6136249.1"/>
    </source>
</evidence>
<keyword evidence="5 8" id="KW-0812">Transmembrane</keyword>
<dbReference type="PANTHER" id="PTHR34979">
    <property type="entry name" value="INNER MEMBRANE PROTEIN YGAZ"/>
    <property type="match status" value="1"/>
</dbReference>